<reference evidence="1" key="1">
    <citation type="submission" date="2018-11" db="EMBL/GenBank/DDBJ databases">
        <authorList>
            <person name="Alioto T."/>
            <person name="Alioto T."/>
        </authorList>
    </citation>
    <scope>NUCLEOTIDE SEQUENCE</scope>
</reference>
<protein>
    <recommendedName>
        <fullName evidence="3">SUEL-type lectin domain-containing protein</fullName>
    </recommendedName>
</protein>
<gene>
    <name evidence="1" type="ORF">MGAL_10B035115</name>
</gene>
<accession>A0A8B6F7H5</accession>
<organism evidence="1 2">
    <name type="scientific">Mytilus galloprovincialis</name>
    <name type="common">Mediterranean mussel</name>
    <dbReference type="NCBI Taxonomy" id="29158"/>
    <lineage>
        <taxon>Eukaryota</taxon>
        <taxon>Metazoa</taxon>
        <taxon>Spiralia</taxon>
        <taxon>Lophotrochozoa</taxon>
        <taxon>Mollusca</taxon>
        <taxon>Bivalvia</taxon>
        <taxon>Autobranchia</taxon>
        <taxon>Pteriomorphia</taxon>
        <taxon>Mytilida</taxon>
        <taxon>Mytiloidea</taxon>
        <taxon>Mytilidae</taxon>
        <taxon>Mytilinae</taxon>
        <taxon>Mytilus</taxon>
    </lineage>
</organism>
<evidence type="ECO:0000313" key="2">
    <source>
        <dbReference type="Proteomes" id="UP000596742"/>
    </source>
</evidence>
<dbReference type="Proteomes" id="UP000596742">
    <property type="component" value="Unassembled WGS sequence"/>
</dbReference>
<feature type="non-terminal residue" evidence="1">
    <location>
        <position position="197"/>
    </location>
</feature>
<keyword evidence="2" id="KW-1185">Reference proteome</keyword>
<name>A0A8B6F7H5_MYTGA</name>
<evidence type="ECO:0000313" key="1">
    <source>
        <dbReference type="EMBL" id="VDI45917.1"/>
    </source>
</evidence>
<evidence type="ECO:0008006" key="3">
    <source>
        <dbReference type="Google" id="ProtNLM"/>
    </source>
</evidence>
<sequence length="197" mass="21968">MWHRLQVTVYNADQIILEYNFTFESYGGLALDDIYVSPVKCSDDDLFFHECVDKHADFHITCPTSDIWNETTAFDPNISMSCQTITTDISVKLNKQFRQCNDIGMCMFSPADLFGDHTCSSKGKYLNLTYTCKDMPIPMTESTPSDSFTSQAYDSTIFTTVNSWTLATSLQTDDILDSTSVKGNQDGIPAKSSSSAS</sequence>
<proteinExistence type="predicted"/>
<dbReference type="OrthoDB" id="10506156at2759"/>
<dbReference type="EMBL" id="UYJE01006429">
    <property type="protein sequence ID" value="VDI45917.1"/>
    <property type="molecule type" value="Genomic_DNA"/>
</dbReference>
<dbReference type="AlphaFoldDB" id="A0A8B6F7H5"/>
<comment type="caution">
    <text evidence="1">The sequence shown here is derived from an EMBL/GenBank/DDBJ whole genome shotgun (WGS) entry which is preliminary data.</text>
</comment>